<evidence type="ECO:0000313" key="2">
    <source>
        <dbReference type="EMBL" id="GLQ22650.1"/>
    </source>
</evidence>
<feature type="region of interest" description="Disordered" evidence="1">
    <location>
        <begin position="155"/>
        <end position="175"/>
    </location>
</feature>
<protein>
    <submittedName>
        <fullName evidence="2">Uncharacterized protein</fullName>
    </submittedName>
</protein>
<sequence>MGASSLSSLEDICGELPDTATLPSRCVPTDIGNVVPVLEDGEDRFGSIDAILVNSRAKRVGWRRTLDSGILSLAVVSEAARPFLTRSEGHLVIAGVRGGQRSMGGAMQTVARQASKVIVDALEQDWEEYPIRISLVEPHGLDGPKQMAGRIARTLNGAPPRRPIQREQPLIASRY</sequence>
<evidence type="ECO:0000256" key="1">
    <source>
        <dbReference type="SAM" id="MobiDB-lite"/>
    </source>
</evidence>
<gene>
    <name evidence="2" type="ORF">GCM10007853_05240</name>
</gene>
<keyword evidence="3" id="KW-1185">Reference proteome</keyword>
<name>A0ABQ5V5I7_9PROT</name>
<evidence type="ECO:0000313" key="3">
    <source>
        <dbReference type="Proteomes" id="UP001161391"/>
    </source>
</evidence>
<reference evidence="2" key="1">
    <citation type="journal article" date="2014" name="Int. J. Syst. Evol. Microbiol.">
        <title>Complete genome of a new Firmicutes species belonging to the dominant human colonic microbiota ('Ruminococcus bicirculans') reveals two chromosomes and a selective capacity to utilize plant glucans.</title>
        <authorList>
            <consortium name="NISC Comparative Sequencing Program"/>
            <person name="Wegmann U."/>
            <person name="Louis P."/>
            <person name="Goesmann A."/>
            <person name="Henrissat B."/>
            <person name="Duncan S.H."/>
            <person name="Flint H.J."/>
        </authorList>
    </citation>
    <scope>NUCLEOTIDE SEQUENCE</scope>
    <source>
        <strain evidence="2">NBRC 108219</strain>
    </source>
</reference>
<dbReference type="Gene3D" id="3.40.50.720">
    <property type="entry name" value="NAD(P)-binding Rossmann-like Domain"/>
    <property type="match status" value="1"/>
</dbReference>
<proteinExistence type="predicted"/>
<organism evidence="2 3">
    <name type="scientific">Algimonas ampicilliniresistens</name>
    <dbReference type="NCBI Taxonomy" id="1298735"/>
    <lineage>
        <taxon>Bacteria</taxon>
        <taxon>Pseudomonadati</taxon>
        <taxon>Pseudomonadota</taxon>
        <taxon>Alphaproteobacteria</taxon>
        <taxon>Maricaulales</taxon>
        <taxon>Robiginitomaculaceae</taxon>
        <taxon>Algimonas</taxon>
    </lineage>
</organism>
<reference evidence="2" key="2">
    <citation type="submission" date="2023-01" db="EMBL/GenBank/DDBJ databases">
        <title>Draft genome sequence of Algimonas ampicilliniresistens strain NBRC 108219.</title>
        <authorList>
            <person name="Sun Q."/>
            <person name="Mori K."/>
        </authorList>
    </citation>
    <scope>NUCLEOTIDE SEQUENCE</scope>
    <source>
        <strain evidence="2">NBRC 108219</strain>
    </source>
</reference>
<dbReference type="Proteomes" id="UP001161391">
    <property type="component" value="Unassembled WGS sequence"/>
</dbReference>
<dbReference type="InterPro" id="IPR036291">
    <property type="entry name" value="NAD(P)-bd_dom_sf"/>
</dbReference>
<dbReference type="SUPFAM" id="SSF51735">
    <property type="entry name" value="NAD(P)-binding Rossmann-fold domains"/>
    <property type="match status" value="1"/>
</dbReference>
<dbReference type="EMBL" id="BSNK01000001">
    <property type="protein sequence ID" value="GLQ22650.1"/>
    <property type="molecule type" value="Genomic_DNA"/>
</dbReference>
<comment type="caution">
    <text evidence="2">The sequence shown here is derived from an EMBL/GenBank/DDBJ whole genome shotgun (WGS) entry which is preliminary data.</text>
</comment>
<accession>A0ABQ5V5I7</accession>